<evidence type="ECO:0000256" key="1">
    <source>
        <dbReference type="SAM" id="Phobius"/>
    </source>
</evidence>
<dbReference type="AlphaFoldDB" id="A0A078MX06"/>
<feature type="transmembrane region" description="Helical" evidence="1">
    <location>
        <begin position="16"/>
        <end position="36"/>
    </location>
</feature>
<keyword evidence="1" id="KW-0812">Transmembrane</keyword>
<feature type="transmembrane region" description="Helical" evidence="1">
    <location>
        <begin position="90"/>
        <end position="109"/>
    </location>
</feature>
<keyword evidence="1" id="KW-0472">Membrane</keyword>
<reference evidence="2" key="1">
    <citation type="submission" date="2014-07" db="EMBL/GenBank/DDBJ databases">
        <authorList>
            <person name="Urmite Genomes Urmite Genomes"/>
        </authorList>
    </citation>
    <scope>NUCLEOTIDE SEQUENCE</scope>
    <source>
        <strain evidence="2">11W110_air</strain>
    </source>
</reference>
<name>A0A078MX06_9MICC</name>
<proteinExistence type="predicted"/>
<feature type="transmembrane region" description="Helical" evidence="1">
    <location>
        <begin position="48"/>
        <end position="69"/>
    </location>
</feature>
<sequence>MAASDPTPPLPRRRSAFDAVMAGSSLPMALLIPLWVALGRTWFGPAGWLSHALAFTAGPLLAVVMLLAAARITANAAAYRPFGAPRRTSLLLLGQYAAAAGFGFLLPDFGDGAGVHGSVLSRLAGEEYVGISAGLANPLGIAALGLTVAVLVTAFRDAARTRSLQQAAAGHAPATASAR</sequence>
<dbReference type="EMBL" id="LN483072">
    <property type="protein sequence ID" value="CEA09361.1"/>
    <property type="molecule type" value="Genomic_DNA"/>
</dbReference>
<organism evidence="2">
    <name type="scientific">Arthrobacter saudimassiliensis</name>
    <dbReference type="NCBI Taxonomy" id="1461584"/>
    <lineage>
        <taxon>Bacteria</taxon>
        <taxon>Bacillati</taxon>
        <taxon>Actinomycetota</taxon>
        <taxon>Actinomycetes</taxon>
        <taxon>Micrococcales</taxon>
        <taxon>Micrococcaceae</taxon>
        <taxon>Arthrobacter</taxon>
    </lineage>
</organism>
<gene>
    <name evidence="2" type="ORF">BN1051_02730</name>
</gene>
<dbReference type="PATRIC" id="fig|1461584.3.peg.2702"/>
<accession>A0A078MX06</accession>
<feature type="transmembrane region" description="Helical" evidence="1">
    <location>
        <begin position="129"/>
        <end position="155"/>
    </location>
</feature>
<protein>
    <submittedName>
        <fullName evidence="2">Uncharacterized protein</fullName>
    </submittedName>
</protein>
<keyword evidence="1" id="KW-1133">Transmembrane helix</keyword>
<evidence type="ECO:0000313" key="2">
    <source>
        <dbReference type="EMBL" id="CEA09361.1"/>
    </source>
</evidence>